<dbReference type="InterPro" id="IPR036551">
    <property type="entry name" value="Flavin_trans-like"/>
</dbReference>
<evidence type="ECO:0000256" key="6">
    <source>
        <dbReference type="ARBA" id="ARBA00066834"/>
    </source>
</evidence>
<dbReference type="InterPro" id="IPR003382">
    <property type="entry name" value="Flavoprotein"/>
</dbReference>
<keyword evidence="4 8" id="KW-0808">Transferase</keyword>
<sequence length="190" mass="20854">MAKEKLIVGISGASGVIYGVRLLEVIKEAVPAVETILVVTPGAAKTIEIETDYKVEQVKALADKVEDYYNLASSISSGSYKTIGMVVVPCSMRTLSDIASSNANNLLARAADVTLKERRKLVIVPRETPLHRGHLELMIKASDNGAVILPPFPAFYHRPKTIKEVIDYTAGKILDQFAIENELFRRWSGK</sequence>
<name>A0A3B1CFP3_9ZZZZ</name>
<dbReference type="NCBIfam" id="NF004685">
    <property type="entry name" value="PRK06029.1"/>
    <property type="match status" value="1"/>
</dbReference>
<dbReference type="InterPro" id="IPR004507">
    <property type="entry name" value="UbiX-like"/>
</dbReference>
<proteinExistence type="inferred from homology"/>
<dbReference type="GO" id="GO:0106141">
    <property type="term" value="F:flavin prenyltransferase activity"/>
    <property type="evidence" value="ECO:0007669"/>
    <property type="project" value="UniProtKB-EC"/>
</dbReference>
<dbReference type="FunFam" id="3.40.50.1950:FF:000001">
    <property type="entry name" value="Flavin prenyltransferase UbiX"/>
    <property type="match status" value="1"/>
</dbReference>
<keyword evidence="3" id="KW-0288">FMN</keyword>
<dbReference type="Gene3D" id="3.40.50.1950">
    <property type="entry name" value="Flavin prenyltransferase-like"/>
    <property type="match status" value="1"/>
</dbReference>
<dbReference type="SUPFAM" id="SSF52507">
    <property type="entry name" value="Homo-oligomeric flavin-containing Cys decarboxylases, HFCD"/>
    <property type="match status" value="1"/>
</dbReference>
<dbReference type="Pfam" id="PF02441">
    <property type="entry name" value="Flavoprotein"/>
    <property type="match status" value="1"/>
</dbReference>
<evidence type="ECO:0000256" key="1">
    <source>
        <dbReference type="ARBA" id="ARBA00022602"/>
    </source>
</evidence>
<gene>
    <name evidence="8" type="ORF">MNBD_NITROSPINAE03-1552</name>
</gene>
<keyword evidence="1" id="KW-0637">Prenyltransferase</keyword>
<dbReference type="EMBL" id="UOGB01000275">
    <property type="protein sequence ID" value="VAX23553.1"/>
    <property type="molecule type" value="Genomic_DNA"/>
</dbReference>
<protein>
    <recommendedName>
        <fullName evidence="6">flavin prenyltransferase</fullName>
        <ecNumber evidence="6">2.5.1.129</ecNumber>
    </recommendedName>
</protein>
<reference evidence="8" key="1">
    <citation type="submission" date="2018-06" db="EMBL/GenBank/DDBJ databases">
        <authorList>
            <person name="Zhirakovskaya E."/>
        </authorList>
    </citation>
    <scope>NUCLEOTIDE SEQUENCE</scope>
</reference>
<evidence type="ECO:0000256" key="5">
    <source>
        <dbReference type="ARBA" id="ARBA00060793"/>
    </source>
</evidence>
<dbReference type="HAMAP" id="MF_01984">
    <property type="entry name" value="ubiX_pad"/>
    <property type="match status" value="1"/>
</dbReference>
<keyword evidence="2" id="KW-0285">Flavoprotein</keyword>
<evidence type="ECO:0000313" key="8">
    <source>
        <dbReference type="EMBL" id="VAX23553.1"/>
    </source>
</evidence>
<evidence type="ECO:0000256" key="3">
    <source>
        <dbReference type="ARBA" id="ARBA00022643"/>
    </source>
</evidence>
<evidence type="ECO:0000259" key="7">
    <source>
        <dbReference type="Pfam" id="PF02441"/>
    </source>
</evidence>
<organism evidence="8">
    <name type="scientific">hydrothermal vent metagenome</name>
    <dbReference type="NCBI Taxonomy" id="652676"/>
    <lineage>
        <taxon>unclassified sequences</taxon>
        <taxon>metagenomes</taxon>
        <taxon>ecological metagenomes</taxon>
    </lineage>
</organism>
<feature type="domain" description="Flavoprotein" evidence="7">
    <location>
        <begin position="5"/>
        <end position="176"/>
    </location>
</feature>
<comment type="similarity">
    <text evidence="5">Belongs to the UbiX/PAD1 family.</text>
</comment>
<dbReference type="AlphaFoldDB" id="A0A3B1CFP3"/>
<dbReference type="NCBIfam" id="TIGR00421">
    <property type="entry name" value="ubiX_pad"/>
    <property type="match status" value="1"/>
</dbReference>
<evidence type="ECO:0000256" key="2">
    <source>
        <dbReference type="ARBA" id="ARBA00022630"/>
    </source>
</evidence>
<dbReference type="EC" id="2.5.1.129" evidence="6"/>
<evidence type="ECO:0000256" key="4">
    <source>
        <dbReference type="ARBA" id="ARBA00022679"/>
    </source>
</evidence>
<accession>A0A3B1CFP3</accession>